<keyword evidence="1" id="KW-0547">Nucleotide-binding</keyword>
<dbReference type="GO" id="GO:0051782">
    <property type="term" value="P:negative regulation of cell division"/>
    <property type="evidence" value="ECO:0007669"/>
    <property type="project" value="TreeGrafter"/>
</dbReference>
<dbReference type="Gene3D" id="3.40.50.300">
    <property type="entry name" value="P-loop containing nucleotide triphosphate hydrolases"/>
    <property type="match status" value="1"/>
</dbReference>
<keyword evidence="2 4" id="KW-0067">ATP-binding</keyword>
<evidence type="ECO:0000313" key="5">
    <source>
        <dbReference type="Proteomes" id="UP000029692"/>
    </source>
</evidence>
<gene>
    <name evidence="4" type="ORF">DC28_09275</name>
</gene>
<keyword evidence="5" id="KW-1185">Reference proteome</keyword>
<keyword evidence="3" id="KW-0175">Coiled coil</keyword>
<evidence type="ECO:0000256" key="2">
    <source>
        <dbReference type="ARBA" id="ARBA00022840"/>
    </source>
</evidence>
<dbReference type="eggNOG" id="COG0455">
    <property type="taxonomic scope" value="Bacteria"/>
</dbReference>
<dbReference type="Pfam" id="PF10609">
    <property type="entry name" value="ParA"/>
    <property type="match status" value="1"/>
</dbReference>
<sequence>MHIIPIASGKGGVGKSLFAANLAIALGQAGKSVVLADLDLGGSNLHLILGIRKSLSGVGIFLNESRPNLGDYIIPTQYENLSFLPGDSEIPGIANLTAAQKRKLINQLGNLAADYLILDLGAGSNYNTIDFFLLSGAGTIVTTPTPTALVNAYVFLKNSMFRILNSSCKKGSPADQYLRSLEKNSASLQRVYMMELLEKIKEIDPQSYQTHMQTAGRFHPRLIMNMLEDPKDSERAGKLRRSCREYLGFDLEHLGIMYRDDLQDTALSSGLPIIIYKPKAVLSQAVYRIADKLLQFELEDDQQGLINSQETSDESFETANLEAQIDFQTRIEYLEDLLHTGALSTGDLLETVKNQQLEINQLKKENMLYKSKLVKAAHQGYKL</sequence>
<dbReference type="PANTHER" id="PTHR43384">
    <property type="entry name" value="SEPTUM SITE-DETERMINING PROTEIN MIND HOMOLOG, CHLOROPLASTIC-RELATED"/>
    <property type="match status" value="1"/>
</dbReference>
<dbReference type="SUPFAM" id="SSF52540">
    <property type="entry name" value="P-loop containing nucleoside triphosphate hydrolases"/>
    <property type="match status" value="1"/>
</dbReference>
<accession>A0A098QZQ4</accession>
<evidence type="ECO:0000256" key="1">
    <source>
        <dbReference type="ARBA" id="ARBA00022741"/>
    </source>
</evidence>
<comment type="caution">
    <text evidence="4">The sequence shown here is derived from an EMBL/GenBank/DDBJ whole genome shotgun (WGS) entry which is preliminary data.</text>
</comment>
<dbReference type="GO" id="GO:0005829">
    <property type="term" value="C:cytosol"/>
    <property type="evidence" value="ECO:0007669"/>
    <property type="project" value="TreeGrafter"/>
</dbReference>
<evidence type="ECO:0000313" key="4">
    <source>
        <dbReference type="EMBL" id="KGE71972.1"/>
    </source>
</evidence>
<dbReference type="EMBL" id="JNUP01000064">
    <property type="protein sequence ID" value="KGE71972.1"/>
    <property type="molecule type" value="Genomic_DNA"/>
</dbReference>
<dbReference type="PANTHER" id="PTHR43384:SF4">
    <property type="entry name" value="CELLULOSE BIOSYNTHESIS PROTEIN BCSQ-RELATED"/>
    <property type="match status" value="1"/>
</dbReference>
<dbReference type="GO" id="GO:0005524">
    <property type="term" value="F:ATP binding"/>
    <property type="evidence" value="ECO:0007669"/>
    <property type="project" value="UniProtKB-KW"/>
</dbReference>
<name>A0A098QZQ4_9SPIO</name>
<feature type="coiled-coil region" evidence="3">
    <location>
        <begin position="345"/>
        <end position="379"/>
    </location>
</feature>
<dbReference type="InterPro" id="IPR050625">
    <property type="entry name" value="ParA/MinD_ATPase"/>
</dbReference>
<dbReference type="Proteomes" id="UP000029692">
    <property type="component" value="Unassembled WGS sequence"/>
</dbReference>
<proteinExistence type="predicted"/>
<reference evidence="4 5" key="1">
    <citation type="submission" date="2014-05" db="EMBL/GenBank/DDBJ databases">
        <title>De novo Genome Sequence of Spirocheata sp.</title>
        <authorList>
            <person name="Shivani Y."/>
            <person name="Subhash Y."/>
            <person name="Tushar L."/>
            <person name="Sasikala C."/>
            <person name="Ramana C.V."/>
        </authorList>
    </citation>
    <scope>NUCLEOTIDE SEQUENCE [LARGE SCALE GENOMIC DNA]</scope>
    <source>
        <strain evidence="4 5">JC230</strain>
    </source>
</reference>
<dbReference type="InterPro" id="IPR027417">
    <property type="entry name" value="P-loop_NTPase"/>
</dbReference>
<dbReference type="STRING" id="1480694.DC28_09275"/>
<dbReference type="GO" id="GO:0016887">
    <property type="term" value="F:ATP hydrolysis activity"/>
    <property type="evidence" value="ECO:0007669"/>
    <property type="project" value="TreeGrafter"/>
</dbReference>
<dbReference type="OrthoDB" id="9773088at2"/>
<evidence type="ECO:0000256" key="3">
    <source>
        <dbReference type="SAM" id="Coils"/>
    </source>
</evidence>
<dbReference type="GO" id="GO:0009898">
    <property type="term" value="C:cytoplasmic side of plasma membrane"/>
    <property type="evidence" value="ECO:0007669"/>
    <property type="project" value="TreeGrafter"/>
</dbReference>
<protein>
    <submittedName>
        <fullName evidence="4">ATP-binding protein</fullName>
    </submittedName>
</protein>
<dbReference type="RefSeq" id="WP_037547875.1">
    <property type="nucleotide sequence ID" value="NZ_JNUP01000064.1"/>
</dbReference>
<dbReference type="InterPro" id="IPR033756">
    <property type="entry name" value="YlxH/NBP35"/>
</dbReference>
<organism evidence="4 5">
    <name type="scientific">Spirochaeta lutea</name>
    <dbReference type="NCBI Taxonomy" id="1480694"/>
    <lineage>
        <taxon>Bacteria</taxon>
        <taxon>Pseudomonadati</taxon>
        <taxon>Spirochaetota</taxon>
        <taxon>Spirochaetia</taxon>
        <taxon>Spirochaetales</taxon>
        <taxon>Spirochaetaceae</taxon>
        <taxon>Spirochaeta</taxon>
    </lineage>
</organism>
<dbReference type="AlphaFoldDB" id="A0A098QZQ4"/>